<sequence length="268" mass="30536">MPLEMFDESTGTHIVYIKNQNAPADMWLIHGFTECSESLQGVFETSIAQQFNIFIPDLPGFGKSCFEDKYLDLKNVITLLEQLITTYSSEKPLIILGHSLGATIATHLTANLLTRSENVIFFINVEGMLVEDKIDARSITKANDYENATEFVEYMYSRLKEGAESNPSLNRYLENIKKSDPNIVHAWAKSSTEMLAGNHIDSIYDRLACKNLYVHGEHTMSRLELENLKKVDYERVIIKGAGHWPMLEQADEFWRVVGELLGGRIFNY</sequence>
<dbReference type="EMBL" id="QYYH01000076">
    <property type="protein sequence ID" value="RJY12280.1"/>
    <property type="molecule type" value="Genomic_DNA"/>
</dbReference>
<keyword evidence="3" id="KW-1185">Reference proteome</keyword>
<dbReference type="PANTHER" id="PTHR43798:SF33">
    <property type="entry name" value="HYDROLASE, PUTATIVE (AFU_ORTHOLOGUE AFUA_2G14860)-RELATED"/>
    <property type="match status" value="1"/>
</dbReference>
<evidence type="ECO:0000313" key="3">
    <source>
        <dbReference type="Proteomes" id="UP000273022"/>
    </source>
</evidence>
<keyword evidence="2" id="KW-0378">Hydrolase</keyword>
<accession>A0A3A6TGG6</accession>
<dbReference type="Proteomes" id="UP000273022">
    <property type="component" value="Unassembled WGS sequence"/>
</dbReference>
<proteinExistence type="predicted"/>
<protein>
    <submittedName>
        <fullName evidence="2">Alpha/beta hydrolase</fullName>
    </submittedName>
</protein>
<dbReference type="InterPro" id="IPR050266">
    <property type="entry name" value="AB_hydrolase_sf"/>
</dbReference>
<dbReference type="PANTHER" id="PTHR43798">
    <property type="entry name" value="MONOACYLGLYCEROL LIPASE"/>
    <property type="match status" value="1"/>
</dbReference>
<dbReference type="SUPFAM" id="SSF53474">
    <property type="entry name" value="alpha/beta-Hydrolases"/>
    <property type="match status" value="1"/>
</dbReference>
<dbReference type="GO" id="GO:0016020">
    <property type="term" value="C:membrane"/>
    <property type="evidence" value="ECO:0007669"/>
    <property type="project" value="TreeGrafter"/>
</dbReference>
<evidence type="ECO:0000259" key="1">
    <source>
        <dbReference type="Pfam" id="PF12697"/>
    </source>
</evidence>
<dbReference type="OrthoDB" id="5296151at2"/>
<dbReference type="InterPro" id="IPR000073">
    <property type="entry name" value="AB_hydrolase_1"/>
</dbReference>
<dbReference type="AlphaFoldDB" id="A0A3A6TGG6"/>
<dbReference type="Pfam" id="PF12697">
    <property type="entry name" value="Abhydrolase_6"/>
    <property type="match status" value="1"/>
</dbReference>
<reference evidence="2 3" key="1">
    <citation type="submission" date="2018-09" db="EMBL/GenBank/DDBJ databases">
        <title>Phylogeny of the Shewanellaceae, and recommendation for two new genera, Pseudoshewanella and Parashewanella.</title>
        <authorList>
            <person name="Wang G."/>
        </authorList>
    </citation>
    <scope>NUCLEOTIDE SEQUENCE [LARGE SCALE GENOMIC DNA]</scope>
    <source>
        <strain evidence="2 3">KCTC 22492</strain>
    </source>
</reference>
<dbReference type="InterPro" id="IPR029058">
    <property type="entry name" value="AB_hydrolase_fold"/>
</dbReference>
<comment type="caution">
    <text evidence="2">The sequence shown here is derived from an EMBL/GenBank/DDBJ whole genome shotgun (WGS) entry which is preliminary data.</text>
</comment>
<organism evidence="2 3">
    <name type="scientific">Parashewanella spongiae</name>
    <dbReference type="NCBI Taxonomy" id="342950"/>
    <lineage>
        <taxon>Bacteria</taxon>
        <taxon>Pseudomonadati</taxon>
        <taxon>Pseudomonadota</taxon>
        <taxon>Gammaproteobacteria</taxon>
        <taxon>Alteromonadales</taxon>
        <taxon>Shewanellaceae</taxon>
        <taxon>Parashewanella</taxon>
    </lineage>
</organism>
<name>A0A3A6TGG6_9GAMM</name>
<feature type="domain" description="AB hydrolase-1" evidence="1">
    <location>
        <begin position="28"/>
        <end position="254"/>
    </location>
</feature>
<dbReference type="GO" id="GO:0016787">
    <property type="term" value="F:hydrolase activity"/>
    <property type="evidence" value="ECO:0007669"/>
    <property type="project" value="UniProtKB-KW"/>
</dbReference>
<dbReference type="Gene3D" id="3.40.50.1820">
    <property type="entry name" value="alpha/beta hydrolase"/>
    <property type="match status" value="1"/>
</dbReference>
<gene>
    <name evidence="2" type="ORF">D5R81_12530</name>
</gene>
<dbReference type="RefSeq" id="WP_121853976.1">
    <property type="nucleotide sequence ID" value="NZ_JAKILH010000066.1"/>
</dbReference>
<evidence type="ECO:0000313" key="2">
    <source>
        <dbReference type="EMBL" id="RJY12280.1"/>
    </source>
</evidence>